<feature type="transmembrane region" description="Helical" evidence="2">
    <location>
        <begin position="282"/>
        <end position="302"/>
    </location>
</feature>
<dbReference type="GO" id="GO:0080120">
    <property type="term" value="P:CAAX-box protein maturation"/>
    <property type="evidence" value="ECO:0007669"/>
    <property type="project" value="UniProtKB-ARBA"/>
</dbReference>
<evidence type="ECO:0000313" key="4">
    <source>
        <dbReference type="EMBL" id="QOR71674.1"/>
    </source>
</evidence>
<feature type="transmembrane region" description="Helical" evidence="2">
    <location>
        <begin position="226"/>
        <end position="244"/>
    </location>
</feature>
<dbReference type="GO" id="GO:0008237">
    <property type="term" value="F:metallopeptidase activity"/>
    <property type="evidence" value="ECO:0007669"/>
    <property type="project" value="UniProtKB-KW"/>
</dbReference>
<feature type="transmembrane region" description="Helical" evidence="2">
    <location>
        <begin position="168"/>
        <end position="186"/>
    </location>
</feature>
<evidence type="ECO:0000256" key="1">
    <source>
        <dbReference type="SAM" id="MobiDB-lite"/>
    </source>
</evidence>
<evidence type="ECO:0000259" key="3">
    <source>
        <dbReference type="Pfam" id="PF02517"/>
    </source>
</evidence>
<feature type="transmembrane region" description="Helical" evidence="2">
    <location>
        <begin position="198"/>
        <end position="220"/>
    </location>
</feature>
<feature type="transmembrane region" description="Helical" evidence="2">
    <location>
        <begin position="47"/>
        <end position="74"/>
    </location>
</feature>
<keyword evidence="2" id="KW-0472">Membrane</keyword>
<accession>A0A7M1SXI4</accession>
<feature type="region of interest" description="Disordered" evidence="1">
    <location>
        <begin position="1"/>
        <end position="25"/>
    </location>
</feature>
<dbReference type="Proteomes" id="UP000593758">
    <property type="component" value="Chromosome"/>
</dbReference>
<dbReference type="RefSeq" id="WP_193498329.1">
    <property type="nucleotide sequence ID" value="NZ_CP063169.1"/>
</dbReference>
<name>A0A7M1SXI4_9MICO</name>
<keyword evidence="4" id="KW-0645">Protease</keyword>
<evidence type="ECO:0000256" key="2">
    <source>
        <dbReference type="SAM" id="Phobius"/>
    </source>
</evidence>
<keyword evidence="4" id="KW-0378">Hydrolase</keyword>
<dbReference type="Pfam" id="PF02517">
    <property type="entry name" value="Rce1-like"/>
    <property type="match status" value="1"/>
</dbReference>
<protein>
    <submittedName>
        <fullName evidence="4">CPBP family intramembrane metalloprotease</fullName>
    </submittedName>
</protein>
<keyword evidence="5" id="KW-1185">Reference proteome</keyword>
<dbReference type="AlphaFoldDB" id="A0A7M1SXI4"/>
<feature type="transmembrane region" description="Helical" evidence="2">
    <location>
        <begin position="94"/>
        <end position="112"/>
    </location>
</feature>
<proteinExistence type="predicted"/>
<dbReference type="EMBL" id="CP063169">
    <property type="protein sequence ID" value="QOR71674.1"/>
    <property type="molecule type" value="Genomic_DNA"/>
</dbReference>
<dbReference type="InterPro" id="IPR003675">
    <property type="entry name" value="Rce1/LyrA-like_dom"/>
</dbReference>
<feature type="transmembrane region" description="Helical" evidence="2">
    <location>
        <begin position="133"/>
        <end position="156"/>
    </location>
</feature>
<feature type="domain" description="CAAX prenyl protease 2/Lysostaphin resistance protein A-like" evidence="3">
    <location>
        <begin position="173"/>
        <end position="261"/>
    </location>
</feature>
<organism evidence="4 5">
    <name type="scientific">Ruania alkalisoli</name>
    <dbReference type="NCBI Taxonomy" id="2779775"/>
    <lineage>
        <taxon>Bacteria</taxon>
        <taxon>Bacillati</taxon>
        <taxon>Actinomycetota</taxon>
        <taxon>Actinomycetes</taxon>
        <taxon>Micrococcales</taxon>
        <taxon>Ruaniaceae</taxon>
        <taxon>Ruania</taxon>
    </lineage>
</organism>
<gene>
    <name evidence="4" type="ORF">IM660_05185</name>
</gene>
<keyword evidence="4" id="KW-0482">Metalloprotease</keyword>
<sequence>MTPHLTGQVTAPVPASRQQQEGSVPAPVPYHRLAHLQRRTSRWWRPLLTLLLSAALWCGFLIVAGLLGLLLWWLVPGLPQPTPGLDDPRNPSDMLIAFGMIALLLPSVVLGSRWGGGAPRIVHSVLGCVRWRLLLRAGVVVVPLYAIVSWTSFLLGPPADASMPRLDLSLAALLVIVVVVVPLQSAAEEYAFRGLPQLALGTWLRSPVWGIMLPVPLFIVGHGYDVVGQVSVGMFALCAGFLVWKTGGLELAVVMHVANNLPLAVIAPLSPSSMHQGAVDPAHLLIDLPLTIGVTAGLTLWVSRIHGLRVLEPLRGPGASPS</sequence>
<keyword evidence="2" id="KW-1133">Transmembrane helix</keyword>
<dbReference type="KEGG" id="halt:IM660_05185"/>
<dbReference type="GO" id="GO:0004175">
    <property type="term" value="F:endopeptidase activity"/>
    <property type="evidence" value="ECO:0007669"/>
    <property type="project" value="UniProtKB-ARBA"/>
</dbReference>
<reference evidence="4 5" key="1">
    <citation type="submission" date="2020-10" db="EMBL/GenBank/DDBJ databases">
        <title>Haloactinobacterium sp. RN3S43, a bacterium isolated from saline soil.</title>
        <authorList>
            <person name="Sun J.-Q."/>
        </authorList>
    </citation>
    <scope>NUCLEOTIDE SEQUENCE [LARGE SCALE GENOMIC DNA]</scope>
    <source>
        <strain evidence="4 5">RN3S43</strain>
    </source>
</reference>
<evidence type="ECO:0000313" key="5">
    <source>
        <dbReference type="Proteomes" id="UP000593758"/>
    </source>
</evidence>
<feature type="transmembrane region" description="Helical" evidence="2">
    <location>
        <begin position="251"/>
        <end position="270"/>
    </location>
</feature>
<dbReference type="GO" id="GO:0006508">
    <property type="term" value="P:proteolysis"/>
    <property type="evidence" value="ECO:0007669"/>
    <property type="project" value="UniProtKB-KW"/>
</dbReference>
<keyword evidence="2" id="KW-0812">Transmembrane</keyword>